<dbReference type="CDD" id="cd24066">
    <property type="entry name" value="ASKHA_NBD_ROK_EcFRK-like"/>
    <property type="match status" value="1"/>
</dbReference>
<protein>
    <recommendedName>
        <fullName evidence="3">ROK family protein</fullName>
    </recommendedName>
</protein>
<sequence>MNRIGIDLGGTKIEAILLSSANKVIERTRIPTNQQDGYEAIIERIINLTKKVRTKAKQECSIGICTPGSLDMETGVLKNSNTVCLIGKPIKSDLENALNCPIAIDNDANCFAMAEAILGAGKNYAVVFGVIIGTGVGGGIILNRRIHHGRLFIAGEWGHQILHPNGKMCYCGKMGCVETYLSGPSLEKYWVELGGKPLSLGEIIKSFEHNQNAKYLKWKKEYLANFGMALSNVINIIDPDAVILGGGVSNISFLYDEGITAVKENIFSLKKDTPILPNKLGDSAGVFGAALLGKD</sequence>
<reference evidence="2" key="1">
    <citation type="submission" date="2018-05" db="EMBL/GenBank/DDBJ databases">
        <authorList>
            <person name="Lanie J.A."/>
            <person name="Ng W.-L."/>
            <person name="Kazmierczak K.M."/>
            <person name="Andrzejewski T.M."/>
            <person name="Davidsen T.M."/>
            <person name="Wayne K.J."/>
            <person name="Tettelin H."/>
            <person name="Glass J.I."/>
            <person name="Rusch D."/>
            <person name="Podicherti R."/>
            <person name="Tsui H.-C.T."/>
            <person name="Winkler M.E."/>
        </authorList>
    </citation>
    <scope>NUCLEOTIDE SEQUENCE</scope>
</reference>
<proteinExistence type="predicted"/>
<dbReference type="GO" id="GO:0008761">
    <property type="term" value="F:UDP-N-acetylglucosamine 2-epimerase activity"/>
    <property type="evidence" value="ECO:0007669"/>
    <property type="project" value="TreeGrafter"/>
</dbReference>
<gene>
    <name evidence="2" type="ORF">METZ01_LOCUS137431</name>
</gene>
<accession>A0A381Z750</accession>
<feature type="transmembrane region" description="Helical" evidence="1">
    <location>
        <begin position="124"/>
        <end position="142"/>
    </location>
</feature>
<dbReference type="InterPro" id="IPR043129">
    <property type="entry name" value="ATPase_NBD"/>
</dbReference>
<dbReference type="AlphaFoldDB" id="A0A381Z750"/>
<dbReference type="InterPro" id="IPR049874">
    <property type="entry name" value="ROK_cs"/>
</dbReference>
<dbReference type="PANTHER" id="PTHR18964">
    <property type="entry name" value="ROK (REPRESSOR, ORF, KINASE) FAMILY"/>
    <property type="match status" value="1"/>
</dbReference>
<dbReference type="EMBL" id="UINC01020049">
    <property type="protein sequence ID" value="SVA84577.1"/>
    <property type="molecule type" value="Genomic_DNA"/>
</dbReference>
<dbReference type="Gene3D" id="3.30.420.40">
    <property type="match status" value="2"/>
</dbReference>
<evidence type="ECO:0000256" key="1">
    <source>
        <dbReference type="SAM" id="Phobius"/>
    </source>
</evidence>
<keyword evidence="1" id="KW-1133">Transmembrane helix</keyword>
<evidence type="ECO:0000313" key="2">
    <source>
        <dbReference type="EMBL" id="SVA84577.1"/>
    </source>
</evidence>
<dbReference type="Pfam" id="PF00480">
    <property type="entry name" value="ROK"/>
    <property type="match status" value="1"/>
</dbReference>
<keyword evidence="1" id="KW-0472">Membrane</keyword>
<name>A0A381Z750_9ZZZZ</name>
<organism evidence="2">
    <name type="scientific">marine metagenome</name>
    <dbReference type="NCBI Taxonomy" id="408172"/>
    <lineage>
        <taxon>unclassified sequences</taxon>
        <taxon>metagenomes</taxon>
        <taxon>ecological metagenomes</taxon>
    </lineage>
</organism>
<dbReference type="SUPFAM" id="SSF53067">
    <property type="entry name" value="Actin-like ATPase domain"/>
    <property type="match status" value="1"/>
</dbReference>
<evidence type="ECO:0008006" key="3">
    <source>
        <dbReference type="Google" id="ProtNLM"/>
    </source>
</evidence>
<keyword evidence="1" id="KW-0812">Transmembrane</keyword>
<dbReference type="PROSITE" id="PS01125">
    <property type="entry name" value="ROK"/>
    <property type="match status" value="1"/>
</dbReference>
<dbReference type="InterPro" id="IPR000600">
    <property type="entry name" value="ROK"/>
</dbReference>
<dbReference type="GO" id="GO:0009384">
    <property type="term" value="F:N-acylmannosamine kinase activity"/>
    <property type="evidence" value="ECO:0007669"/>
    <property type="project" value="TreeGrafter"/>
</dbReference>
<dbReference type="PANTHER" id="PTHR18964:SF149">
    <property type="entry name" value="BIFUNCTIONAL UDP-N-ACETYLGLUCOSAMINE 2-EPIMERASE_N-ACETYLMANNOSAMINE KINASE"/>
    <property type="match status" value="1"/>
</dbReference>